<keyword evidence="2" id="KW-0349">Heme</keyword>
<dbReference type="SFLD" id="SFLDG01065">
    <property type="entry name" value="anaerobic_coproporphyrinogen-I"/>
    <property type="match status" value="1"/>
</dbReference>
<gene>
    <name evidence="4" type="ORF">SAMN04244559_03301</name>
</gene>
<sequence length="380" mass="41063">MTTEPDAGFGLYVHWPFCRSKCPYCDFNSRPAAGAVDQRRWGRALLAELDHFAQRTAGRRPTSLFFGGGTPSLLDPDIVAAIIARARTLWDCAPDWEVSMEANPDSADPARFRAYRAAGIERLSLGLQALDDQALRWLGRPHDVATGRAALEMARAVFPRLSFDLIHSRPGQSVAAWQAELAEALSFAPEHLSLYQLTVEEGTAFGARGIEPPDDDLGRTLLDLTRAMTAEAGLPAYEVSNHARPGAECRHNLTYWRGGDWVGIGPGAHGRVGGTAFAQTREPETWLASVEADGHGTASEESLSPQSLAAERVMMGLRLAEGIDLAHLAAGCGLSVDDVIDRRGLDRLRAAGLVEQVGPRLRATPEGWPLLDSVLAMLLA</sequence>
<reference evidence="5" key="1">
    <citation type="submission" date="2016-10" db="EMBL/GenBank/DDBJ databases">
        <authorList>
            <person name="Varghese N."/>
            <person name="Submissions S."/>
        </authorList>
    </citation>
    <scope>NUCLEOTIDE SEQUENCE [LARGE SCALE GENOMIC DNA]</scope>
    <source>
        <strain evidence="5">DSM 13234</strain>
    </source>
</reference>
<dbReference type="SFLD" id="SFLDF00288">
    <property type="entry name" value="HemN-like__clustered_with_nucl"/>
    <property type="match status" value="1"/>
</dbReference>
<dbReference type="Pfam" id="PF06969">
    <property type="entry name" value="HemN_C"/>
    <property type="match status" value="1"/>
</dbReference>
<keyword evidence="2" id="KW-0408">Iron</keyword>
<keyword evidence="2" id="KW-0949">S-adenosyl-L-methionine</keyword>
<keyword evidence="2" id="KW-0963">Cytoplasm</keyword>
<dbReference type="PROSITE" id="PS51918">
    <property type="entry name" value="RADICAL_SAM"/>
    <property type="match status" value="1"/>
</dbReference>
<organism evidence="4 5">
    <name type="scientific">Magnetospirillum fulvum</name>
    <name type="common">Rhodospirillum fulvum</name>
    <dbReference type="NCBI Taxonomy" id="1082"/>
    <lineage>
        <taxon>Bacteria</taxon>
        <taxon>Pseudomonadati</taxon>
        <taxon>Pseudomonadota</taxon>
        <taxon>Alphaproteobacteria</taxon>
        <taxon>Rhodospirillales</taxon>
        <taxon>Rhodospirillaceae</taxon>
        <taxon>Magnetospirillum</taxon>
    </lineage>
</organism>
<comment type="similarity">
    <text evidence="1">Belongs to the anaerobic coproporphyrinogen-III oxidase family. HemW subfamily.</text>
</comment>
<evidence type="ECO:0000259" key="3">
    <source>
        <dbReference type="PROSITE" id="PS51918"/>
    </source>
</evidence>
<dbReference type="InterPro" id="IPR058240">
    <property type="entry name" value="rSAM_sf"/>
</dbReference>
<dbReference type="SMART" id="SM00729">
    <property type="entry name" value="Elp3"/>
    <property type="match status" value="1"/>
</dbReference>
<keyword evidence="2" id="KW-0004">4Fe-4S</keyword>
<keyword evidence="5" id="KW-1185">Reference proteome</keyword>
<dbReference type="GO" id="GO:0051539">
    <property type="term" value="F:4 iron, 4 sulfur cluster binding"/>
    <property type="evidence" value="ECO:0007669"/>
    <property type="project" value="UniProtKB-UniRule"/>
</dbReference>
<dbReference type="CDD" id="cd01335">
    <property type="entry name" value="Radical_SAM"/>
    <property type="match status" value="1"/>
</dbReference>
<dbReference type="Proteomes" id="UP000182983">
    <property type="component" value="Unassembled WGS sequence"/>
</dbReference>
<dbReference type="GO" id="GO:0004109">
    <property type="term" value="F:coproporphyrinogen oxidase activity"/>
    <property type="evidence" value="ECO:0007669"/>
    <property type="project" value="InterPro"/>
</dbReference>
<dbReference type="AlphaFoldDB" id="A0A1H6JVL3"/>
<protein>
    <recommendedName>
        <fullName evidence="2">Heme chaperone HemW</fullName>
    </recommendedName>
</protein>
<dbReference type="OrthoDB" id="9808022at2"/>
<dbReference type="InterPro" id="IPR034505">
    <property type="entry name" value="Coproporphyrinogen-III_oxidase"/>
</dbReference>
<dbReference type="InterPro" id="IPR006638">
    <property type="entry name" value="Elp3/MiaA/NifB-like_rSAM"/>
</dbReference>
<evidence type="ECO:0000313" key="5">
    <source>
        <dbReference type="Proteomes" id="UP000182983"/>
    </source>
</evidence>
<dbReference type="SUPFAM" id="SSF102114">
    <property type="entry name" value="Radical SAM enzymes"/>
    <property type="match status" value="1"/>
</dbReference>
<dbReference type="InterPro" id="IPR004559">
    <property type="entry name" value="HemW-like"/>
</dbReference>
<comment type="function">
    <text evidence="2">Probably acts as a heme chaperone, transferring heme to an unknown acceptor. Binds one molecule of heme per monomer, possibly covalently. Binds 1 [4Fe-4S] cluster. The cluster is coordinated with 3 cysteines and an exchangeable S-adenosyl-L-methionine.</text>
</comment>
<comment type="subcellular location">
    <subcellularLocation>
        <location evidence="2">Cytoplasm</location>
    </subcellularLocation>
</comment>
<dbReference type="PANTHER" id="PTHR13932">
    <property type="entry name" value="COPROPORPHYRINIGEN III OXIDASE"/>
    <property type="match status" value="1"/>
</dbReference>
<dbReference type="SFLD" id="SFLDS00029">
    <property type="entry name" value="Radical_SAM"/>
    <property type="match status" value="1"/>
</dbReference>
<feature type="domain" description="Radical SAM core" evidence="3">
    <location>
        <begin position="3"/>
        <end position="235"/>
    </location>
</feature>
<dbReference type="InterPro" id="IPR010723">
    <property type="entry name" value="HemN_C"/>
</dbReference>
<name>A0A1H6JVL3_MAGFU</name>
<dbReference type="Gene3D" id="3.30.750.200">
    <property type="match status" value="1"/>
</dbReference>
<dbReference type="RefSeq" id="WP_074770589.1">
    <property type="nucleotide sequence ID" value="NZ_FNWO01000020.1"/>
</dbReference>
<evidence type="ECO:0000256" key="1">
    <source>
        <dbReference type="ARBA" id="ARBA00006100"/>
    </source>
</evidence>
<dbReference type="Pfam" id="PF04055">
    <property type="entry name" value="Radical_SAM"/>
    <property type="match status" value="1"/>
</dbReference>
<keyword evidence="2" id="KW-0411">Iron-sulfur</keyword>
<dbReference type="SFLD" id="SFLDF00562">
    <property type="entry name" value="HemN-like__clustered_with_heat"/>
    <property type="match status" value="1"/>
</dbReference>
<dbReference type="NCBIfam" id="TIGR00539">
    <property type="entry name" value="hemN_rel"/>
    <property type="match status" value="1"/>
</dbReference>
<dbReference type="EMBL" id="FNWO01000020">
    <property type="protein sequence ID" value="SEH64658.1"/>
    <property type="molecule type" value="Genomic_DNA"/>
</dbReference>
<accession>A0A1H6JVL3</accession>
<dbReference type="GO" id="GO:0046872">
    <property type="term" value="F:metal ion binding"/>
    <property type="evidence" value="ECO:0007669"/>
    <property type="project" value="UniProtKB-UniRule"/>
</dbReference>
<dbReference type="GO" id="GO:0006779">
    <property type="term" value="P:porphyrin-containing compound biosynthetic process"/>
    <property type="evidence" value="ECO:0007669"/>
    <property type="project" value="InterPro"/>
</dbReference>
<dbReference type="GO" id="GO:0005737">
    <property type="term" value="C:cytoplasm"/>
    <property type="evidence" value="ECO:0007669"/>
    <property type="project" value="UniProtKB-SubCell"/>
</dbReference>
<dbReference type="InterPro" id="IPR007197">
    <property type="entry name" value="rSAM"/>
</dbReference>
<evidence type="ECO:0000313" key="4">
    <source>
        <dbReference type="EMBL" id="SEH64658.1"/>
    </source>
</evidence>
<keyword evidence="2" id="KW-0479">Metal-binding</keyword>
<keyword evidence="2" id="KW-0143">Chaperone</keyword>
<dbReference type="PANTHER" id="PTHR13932:SF5">
    <property type="entry name" value="RADICAL S-ADENOSYL METHIONINE DOMAIN-CONTAINING PROTEIN 1, MITOCHONDRIAL"/>
    <property type="match status" value="1"/>
</dbReference>
<evidence type="ECO:0000256" key="2">
    <source>
        <dbReference type="RuleBase" id="RU364116"/>
    </source>
</evidence>
<proteinExistence type="inferred from homology"/>